<keyword evidence="2" id="KW-1185">Reference proteome</keyword>
<sequence length="347" mass="40553">MGLKPWRHPTKSWRTPPRLERKEKNVKPCLKADRRDTILLIILLRYRITPPVPYIMITDIILSVSPGTYQDVCCKTCNLEGLTEKQQYYWFAWWCKEMEKKEIMKGGGRWVAAVNWETERVREVFNCIESQLQGRGPVFELVGDEGINKLKLQVGQKKKLIKQKREFMEQTAEQNRILKKREDFIRAKENQSTLQRNWFANNDWRHGSVPDLTILKPKSIIGQGYPFDDFLRSFHEDALTWNSDFDMAGTISANSSHSSFSNQITWSNSSTTTYSTLPLWCADERNTVLKMIEGYRATKSCKKAMRNYLVEMDQAEKEGRPTQWNTPNSSVKIFLRFGKYTLENGLL</sequence>
<proteinExistence type="predicted"/>
<name>A0A5N6JZP7_MONLA</name>
<organism evidence="1 2">
    <name type="scientific">Monilinia laxa</name>
    <name type="common">Brown rot fungus</name>
    <name type="synonym">Sclerotinia laxa</name>
    <dbReference type="NCBI Taxonomy" id="61186"/>
    <lineage>
        <taxon>Eukaryota</taxon>
        <taxon>Fungi</taxon>
        <taxon>Dikarya</taxon>
        <taxon>Ascomycota</taxon>
        <taxon>Pezizomycotina</taxon>
        <taxon>Leotiomycetes</taxon>
        <taxon>Helotiales</taxon>
        <taxon>Sclerotiniaceae</taxon>
        <taxon>Monilinia</taxon>
    </lineage>
</organism>
<evidence type="ECO:0000313" key="1">
    <source>
        <dbReference type="EMBL" id="KAB8294852.1"/>
    </source>
</evidence>
<dbReference type="EMBL" id="VIGI01000010">
    <property type="protein sequence ID" value="KAB8294852.1"/>
    <property type="molecule type" value="Genomic_DNA"/>
</dbReference>
<evidence type="ECO:0000313" key="2">
    <source>
        <dbReference type="Proteomes" id="UP000326757"/>
    </source>
</evidence>
<accession>A0A5N6JZP7</accession>
<reference evidence="1 2" key="1">
    <citation type="submission" date="2019-06" db="EMBL/GenBank/DDBJ databases">
        <title>Genome Sequence of the Brown Rot Fungal Pathogen Monilinia laxa.</title>
        <authorList>
            <person name="De Miccolis Angelini R.M."/>
            <person name="Landi L."/>
            <person name="Abate D."/>
            <person name="Pollastro S."/>
            <person name="Romanazzi G."/>
            <person name="Faretra F."/>
        </authorList>
    </citation>
    <scope>NUCLEOTIDE SEQUENCE [LARGE SCALE GENOMIC DNA]</scope>
    <source>
        <strain evidence="1 2">Mlax316</strain>
    </source>
</reference>
<dbReference type="AlphaFoldDB" id="A0A5N6JZP7"/>
<protein>
    <submittedName>
        <fullName evidence="1">Uncharacterized protein</fullName>
    </submittedName>
</protein>
<dbReference type="OrthoDB" id="3537331at2759"/>
<gene>
    <name evidence="1" type="ORF">EYC80_006813</name>
</gene>
<dbReference type="Proteomes" id="UP000326757">
    <property type="component" value="Unassembled WGS sequence"/>
</dbReference>
<comment type="caution">
    <text evidence="1">The sequence shown here is derived from an EMBL/GenBank/DDBJ whole genome shotgun (WGS) entry which is preliminary data.</text>
</comment>